<dbReference type="AlphaFoldDB" id="A0A1G6MY20"/>
<dbReference type="InterPro" id="IPR008331">
    <property type="entry name" value="Ferritin_DPS_dom"/>
</dbReference>
<comment type="similarity">
    <text evidence="1">Belongs to the Dps family.</text>
</comment>
<dbReference type="SUPFAM" id="SSF47240">
    <property type="entry name" value="Ferritin-like"/>
    <property type="match status" value="1"/>
</dbReference>
<dbReference type="InterPro" id="IPR009078">
    <property type="entry name" value="Ferritin-like_SF"/>
</dbReference>
<dbReference type="Pfam" id="PF00210">
    <property type="entry name" value="Ferritin"/>
    <property type="match status" value="1"/>
</dbReference>
<dbReference type="InterPro" id="IPR012347">
    <property type="entry name" value="Ferritin-like"/>
</dbReference>
<keyword evidence="3" id="KW-0238">DNA-binding</keyword>
<gene>
    <name evidence="3" type="ORF">SAMN05421663_103112</name>
</gene>
<name>A0A1G6MY20_9BACI</name>
<evidence type="ECO:0000256" key="1">
    <source>
        <dbReference type="ARBA" id="ARBA00009497"/>
    </source>
</evidence>
<evidence type="ECO:0000259" key="2">
    <source>
        <dbReference type="Pfam" id="PF00210"/>
    </source>
</evidence>
<sequence>MQNQHLVDFLNQQIANMSVLHVKLQRYHWYAKGPYGYVIEQYTEDLHKQLDEMKKSLGKRVLAIGGRPIAVMSKFLQETTIKEAQADDEDYEVVRTLRHDYSQLAQEIKITGIPLAKRQEDDATAGLLVSILGILEYEAIRLTKYLIDSDQK</sequence>
<reference evidence="4" key="1">
    <citation type="submission" date="2016-10" db="EMBL/GenBank/DDBJ databases">
        <authorList>
            <person name="Varghese N."/>
            <person name="Submissions S."/>
        </authorList>
    </citation>
    <scope>NUCLEOTIDE SEQUENCE [LARGE SCALE GENOMIC DNA]</scope>
    <source>
        <strain evidence="4">DSM 21620</strain>
    </source>
</reference>
<dbReference type="Proteomes" id="UP000198666">
    <property type="component" value="Unassembled WGS sequence"/>
</dbReference>
<dbReference type="OrthoDB" id="9797023at2"/>
<dbReference type="PANTHER" id="PTHR42932">
    <property type="entry name" value="GENERAL STRESS PROTEIN 20U"/>
    <property type="match status" value="1"/>
</dbReference>
<evidence type="ECO:0000313" key="3">
    <source>
        <dbReference type="EMBL" id="SDC60460.1"/>
    </source>
</evidence>
<proteinExistence type="inferred from homology"/>
<keyword evidence="4" id="KW-1185">Reference proteome</keyword>
<dbReference type="EMBL" id="FMZB01000003">
    <property type="protein sequence ID" value="SDC60460.1"/>
    <property type="molecule type" value="Genomic_DNA"/>
</dbReference>
<dbReference type="RefSeq" id="WP_093726520.1">
    <property type="nucleotide sequence ID" value="NZ_FMZB01000003.1"/>
</dbReference>
<accession>A0A1G6MY20</accession>
<dbReference type="PANTHER" id="PTHR42932:SF1">
    <property type="entry name" value="GENERAL STRESS PROTEIN 20U"/>
    <property type="match status" value="1"/>
</dbReference>
<dbReference type="STRING" id="361279.SAMN05421663_103112"/>
<dbReference type="PIRSF" id="PIRSF005900">
    <property type="entry name" value="Dps"/>
    <property type="match status" value="1"/>
</dbReference>
<evidence type="ECO:0000313" key="4">
    <source>
        <dbReference type="Proteomes" id="UP000198666"/>
    </source>
</evidence>
<organism evidence="3 4">
    <name type="scientific">Terribacillus halophilus</name>
    <dbReference type="NCBI Taxonomy" id="361279"/>
    <lineage>
        <taxon>Bacteria</taxon>
        <taxon>Bacillati</taxon>
        <taxon>Bacillota</taxon>
        <taxon>Bacilli</taxon>
        <taxon>Bacillales</taxon>
        <taxon>Bacillaceae</taxon>
        <taxon>Terribacillus</taxon>
    </lineage>
</organism>
<dbReference type="Gene3D" id="1.20.1260.10">
    <property type="match status" value="1"/>
</dbReference>
<feature type="domain" description="Ferritin/DPS" evidence="2">
    <location>
        <begin position="8"/>
        <end position="146"/>
    </location>
</feature>
<dbReference type="GO" id="GO:0008199">
    <property type="term" value="F:ferric iron binding"/>
    <property type="evidence" value="ECO:0007669"/>
    <property type="project" value="InterPro"/>
</dbReference>
<dbReference type="InterPro" id="IPR002177">
    <property type="entry name" value="DPS_DNA-bd"/>
</dbReference>
<dbReference type="GO" id="GO:0003677">
    <property type="term" value="F:DNA binding"/>
    <property type="evidence" value="ECO:0007669"/>
    <property type="project" value="UniProtKB-KW"/>
</dbReference>
<protein>
    <submittedName>
        <fullName evidence="3">Starvation-inducible DNA-binding protein</fullName>
    </submittedName>
</protein>